<dbReference type="InterPro" id="IPR000504">
    <property type="entry name" value="RRM_dom"/>
</dbReference>
<dbReference type="AlphaFoldDB" id="A0A5J4X1H8"/>
<evidence type="ECO:0000313" key="7">
    <source>
        <dbReference type="EMBL" id="KAA6400873.1"/>
    </source>
</evidence>
<dbReference type="EMBL" id="SNRW01000486">
    <property type="protein sequence ID" value="KAA6400873.1"/>
    <property type="molecule type" value="Genomic_DNA"/>
</dbReference>
<gene>
    <name evidence="7" type="ORF">EZS28_003605</name>
</gene>
<keyword evidence="3 4" id="KW-0694">RNA-binding</keyword>
<dbReference type="CDD" id="cd12422">
    <property type="entry name" value="RRM2_PTBP1_hnRNPL_like"/>
    <property type="match status" value="1"/>
</dbReference>
<sequence>MTSSELLQIDDSEAVSNQPSRVIHFRGINTTMNQVDILQLTQSFGKVTNLIFLKNSHQALLEFQDLNSAIAFMNAHSSFVPYIRGAPIYPQYSNHKALVTTDTSERSKTEPSRVLLVKIINAQYPITVDVLSQVFSPYEVSPRGTVEKIIVFAKAGGQQALVQYSTIECATRAMRALNLRNIYTNCCTLQIQFSKRQEINVQNSSEKSFDFTAALGEEKPPMYNSSSQQRQMPLQVQHIPQVQGLISNPGYQNILALSTQQQQQLLGNVGGMGAIGGFGGTQSVLLVSGFPPEHVGCQELFNVFSNYGTVMCVKVLFNKPNMALVQFADSSQAKQALNYLHRVQLFGHTLEIVYSKYSSIVKPAPGHQTTTPPTPGATRNVQTDPKTVDYDSSSLNRYHKYGEANARHLSRPTNTLHVSNVAASVDEAALLDHIGQSTGTPVAVKNVKIYETNGKRMALAQFEDQSSAVEAMCLLHNTPLQGKNIRLTFTKNHIQTE</sequence>
<dbReference type="Pfam" id="PF11835">
    <property type="entry name" value="RRM_8"/>
    <property type="match status" value="1"/>
</dbReference>
<dbReference type="PROSITE" id="PS50102">
    <property type="entry name" value="RRM"/>
    <property type="match status" value="2"/>
</dbReference>
<dbReference type="InterPro" id="IPR006536">
    <property type="entry name" value="HnRNP-L/PTB"/>
</dbReference>
<evidence type="ECO:0000313" key="8">
    <source>
        <dbReference type="Proteomes" id="UP000324800"/>
    </source>
</evidence>
<evidence type="ECO:0000259" key="6">
    <source>
        <dbReference type="PROSITE" id="PS50102"/>
    </source>
</evidence>
<accession>A0A5J4X1H8</accession>
<evidence type="ECO:0000256" key="4">
    <source>
        <dbReference type="PROSITE-ProRule" id="PRU00176"/>
    </source>
</evidence>
<feature type="domain" description="RRM" evidence="6">
    <location>
        <begin position="414"/>
        <end position="492"/>
    </location>
</feature>
<evidence type="ECO:0000256" key="5">
    <source>
        <dbReference type="SAM" id="MobiDB-lite"/>
    </source>
</evidence>
<dbReference type="PANTHER" id="PTHR15592">
    <property type="entry name" value="MATRIN 3/NUCLEAR PROTEIN 220-RELATED"/>
    <property type="match status" value="1"/>
</dbReference>
<evidence type="ECO:0000256" key="1">
    <source>
        <dbReference type="ARBA" id="ARBA00022553"/>
    </source>
</evidence>
<dbReference type="InterPro" id="IPR021790">
    <property type="entry name" value="PTBP1-like_RRM2"/>
</dbReference>
<proteinExistence type="predicted"/>
<dbReference type="InterPro" id="IPR035979">
    <property type="entry name" value="RBD_domain_sf"/>
</dbReference>
<evidence type="ECO:0000256" key="2">
    <source>
        <dbReference type="ARBA" id="ARBA00022737"/>
    </source>
</evidence>
<dbReference type="Proteomes" id="UP000324800">
    <property type="component" value="Unassembled WGS sequence"/>
</dbReference>
<dbReference type="Pfam" id="PF13893">
    <property type="entry name" value="RRM_5"/>
    <property type="match status" value="2"/>
</dbReference>
<comment type="caution">
    <text evidence="7">The sequence shown here is derived from an EMBL/GenBank/DDBJ whole genome shotgun (WGS) entry which is preliminary data.</text>
</comment>
<dbReference type="NCBIfam" id="TIGR01649">
    <property type="entry name" value="hnRNP-L_PTB"/>
    <property type="match status" value="1"/>
</dbReference>
<reference evidence="7 8" key="1">
    <citation type="submission" date="2019-03" db="EMBL/GenBank/DDBJ databases">
        <title>Single cell metagenomics reveals metabolic interactions within the superorganism composed of flagellate Streblomastix strix and complex community of Bacteroidetes bacteria on its surface.</title>
        <authorList>
            <person name="Treitli S.C."/>
            <person name="Kolisko M."/>
            <person name="Husnik F."/>
            <person name="Keeling P."/>
            <person name="Hampl V."/>
        </authorList>
    </citation>
    <scope>NUCLEOTIDE SEQUENCE [LARGE SCALE GENOMIC DNA]</scope>
    <source>
        <strain evidence="7">ST1C</strain>
    </source>
</reference>
<dbReference type="SMART" id="SM00360">
    <property type="entry name" value="RRM"/>
    <property type="match status" value="4"/>
</dbReference>
<keyword evidence="1" id="KW-0597">Phosphoprotein</keyword>
<evidence type="ECO:0000256" key="3">
    <source>
        <dbReference type="ARBA" id="ARBA00022884"/>
    </source>
</evidence>
<feature type="region of interest" description="Disordered" evidence="5">
    <location>
        <begin position="364"/>
        <end position="384"/>
    </location>
</feature>
<dbReference type="GO" id="GO:0005634">
    <property type="term" value="C:nucleus"/>
    <property type="evidence" value="ECO:0007669"/>
    <property type="project" value="InterPro"/>
</dbReference>
<feature type="domain" description="RRM" evidence="6">
    <location>
        <begin position="283"/>
        <end position="357"/>
    </location>
</feature>
<protein>
    <submittedName>
        <fullName evidence="7">Putative Polypyrimidine tract-binding protein</fullName>
    </submittedName>
</protein>
<dbReference type="GO" id="GO:0006397">
    <property type="term" value="P:mRNA processing"/>
    <property type="evidence" value="ECO:0007669"/>
    <property type="project" value="InterPro"/>
</dbReference>
<organism evidence="7 8">
    <name type="scientific">Streblomastix strix</name>
    <dbReference type="NCBI Taxonomy" id="222440"/>
    <lineage>
        <taxon>Eukaryota</taxon>
        <taxon>Metamonada</taxon>
        <taxon>Preaxostyla</taxon>
        <taxon>Oxymonadida</taxon>
        <taxon>Streblomastigidae</taxon>
        <taxon>Streblomastix</taxon>
    </lineage>
</organism>
<dbReference type="OrthoDB" id="296632at2759"/>
<dbReference type="SUPFAM" id="SSF54928">
    <property type="entry name" value="RNA-binding domain, RBD"/>
    <property type="match status" value="3"/>
</dbReference>
<dbReference type="GO" id="GO:0003723">
    <property type="term" value="F:RNA binding"/>
    <property type="evidence" value="ECO:0007669"/>
    <property type="project" value="UniProtKB-UniRule"/>
</dbReference>
<dbReference type="CDD" id="cd12421">
    <property type="entry name" value="RRM1_PTBP1_hnRNPL_like"/>
    <property type="match status" value="1"/>
</dbReference>
<dbReference type="InterPro" id="IPR012677">
    <property type="entry name" value="Nucleotide-bd_a/b_plait_sf"/>
</dbReference>
<keyword evidence="2" id="KW-0677">Repeat</keyword>
<dbReference type="Gene3D" id="3.30.70.330">
    <property type="match status" value="4"/>
</dbReference>
<name>A0A5J4X1H8_9EUKA</name>